<keyword evidence="5" id="KW-0129">CBS domain</keyword>
<dbReference type="InterPro" id="IPR046342">
    <property type="entry name" value="CBS_dom_sf"/>
</dbReference>
<dbReference type="SUPFAM" id="SSF54631">
    <property type="entry name" value="CBS-domain pair"/>
    <property type="match status" value="1"/>
</dbReference>
<keyword evidence="2" id="KW-0813">Transport</keyword>
<feature type="domain" description="CBS" evidence="7">
    <location>
        <begin position="293"/>
        <end position="348"/>
    </location>
</feature>
<dbReference type="InterPro" id="IPR017871">
    <property type="entry name" value="ABC_transporter-like_CS"/>
</dbReference>
<evidence type="ECO:0000256" key="4">
    <source>
        <dbReference type="ARBA" id="ARBA00022840"/>
    </source>
</evidence>
<name>A0ABV8J8Y2_9BACL</name>
<dbReference type="EMBL" id="JBHSAP010000003">
    <property type="protein sequence ID" value="MFC4075347.1"/>
    <property type="molecule type" value="Genomic_DNA"/>
</dbReference>
<evidence type="ECO:0000259" key="6">
    <source>
        <dbReference type="PROSITE" id="PS50893"/>
    </source>
</evidence>
<dbReference type="InterPro" id="IPR003439">
    <property type="entry name" value="ABC_transporter-like_ATP-bd"/>
</dbReference>
<evidence type="ECO:0000259" key="7">
    <source>
        <dbReference type="PROSITE" id="PS51371"/>
    </source>
</evidence>
<dbReference type="InterPro" id="IPR027417">
    <property type="entry name" value="P-loop_NTPase"/>
</dbReference>
<organism evidence="8 9">
    <name type="scientific">Salinithrix halophila</name>
    <dbReference type="NCBI Taxonomy" id="1485204"/>
    <lineage>
        <taxon>Bacteria</taxon>
        <taxon>Bacillati</taxon>
        <taxon>Bacillota</taxon>
        <taxon>Bacilli</taxon>
        <taxon>Bacillales</taxon>
        <taxon>Thermoactinomycetaceae</taxon>
        <taxon>Salinithrix</taxon>
    </lineage>
</organism>
<protein>
    <submittedName>
        <fullName evidence="8">ABC transporter ATP-binding protein</fullName>
    </submittedName>
</protein>
<dbReference type="InterPro" id="IPR003593">
    <property type="entry name" value="AAA+_ATPase"/>
</dbReference>
<dbReference type="RefSeq" id="WP_380701168.1">
    <property type="nucleotide sequence ID" value="NZ_JBHSAP010000003.1"/>
</dbReference>
<comment type="caution">
    <text evidence="8">The sequence shown here is derived from an EMBL/GenBank/DDBJ whole genome shotgun (WGS) entry which is preliminary data.</text>
</comment>
<keyword evidence="4 8" id="KW-0067">ATP-binding</keyword>
<dbReference type="Pfam" id="PF00005">
    <property type="entry name" value="ABC_tran"/>
    <property type="match status" value="1"/>
</dbReference>
<dbReference type="GO" id="GO:0005524">
    <property type="term" value="F:ATP binding"/>
    <property type="evidence" value="ECO:0007669"/>
    <property type="project" value="UniProtKB-KW"/>
</dbReference>
<dbReference type="Pfam" id="PF00571">
    <property type="entry name" value="CBS"/>
    <property type="match status" value="1"/>
</dbReference>
<evidence type="ECO:0000256" key="2">
    <source>
        <dbReference type="ARBA" id="ARBA00022448"/>
    </source>
</evidence>
<dbReference type="PANTHER" id="PTHR43117">
    <property type="entry name" value="OSMOPROTECTANT IMPORT ATP-BINDING PROTEIN OSMV"/>
    <property type="match status" value="1"/>
</dbReference>
<sequence>MITFSAVSKTYADGTEALKSLNFQVEEGEFFVLIGPSGCGKTTTMKLVNRLIEPTEGEIRIRDREIHHFDIHELRWNIGYVLQQIALFPHMNVAENIAVVPEMRKWDKGKIRRRTDELLDMVGLDPATYRSRRPSELSGGEQQRVGVVRALAADPDIILMDEPFSALDPISRERLQKDIQKLQQEIKKTIIFVTHDMDEALALGDRVCLMKKGAICQIDTPQNLIHHPADDFVRRFIGDRKSPWRTAVDVIADGESPWIIREDALAKKEEKTGPFYVIDGQGRYRGRWNRGEWLSKGPALDNHLPLQEALARFRKNELERLPVVKGDRLVGVLSYKNMVDYLERTNREGGEASGEHLQ</sequence>
<dbReference type="SMART" id="SM00382">
    <property type="entry name" value="AAA"/>
    <property type="match status" value="1"/>
</dbReference>
<dbReference type="Gene3D" id="3.40.50.300">
    <property type="entry name" value="P-loop containing nucleotide triphosphate hydrolases"/>
    <property type="match status" value="1"/>
</dbReference>
<proteinExistence type="inferred from homology"/>
<keyword evidence="9" id="KW-1185">Reference proteome</keyword>
<evidence type="ECO:0000313" key="8">
    <source>
        <dbReference type="EMBL" id="MFC4075347.1"/>
    </source>
</evidence>
<feature type="domain" description="ABC transporter" evidence="6">
    <location>
        <begin position="2"/>
        <end position="237"/>
    </location>
</feature>
<evidence type="ECO:0000256" key="3">
    <source>
        <dbReference type="ARBA" id="ARBA00022741"/>
    </source>
</evidence>
<dbReference type="SUPFAM" id="SSF52540">
    <property type="entry name" value="P-loop containing nucleoside triphosphate hydrolases"/>
    <property type="match status" value="1"/>
</dbReference>
<dbReference type="SMART" id="SM00116">
    <property type="entry name" value="CBS"/>
    <property type="match status" value="1"/>
</dbReference>
<dbReference type="Gene3D" id="3.10.580.10">
    <property type="entry name" value="CBS-domain"/>
    <property type="match status" value="1"/>
</dbReference>
<gene>
    <name evidence="8" type="ORF">ACFOUO_00775</name>
</gene>
<dbReference type="Proteomes" id="UP001595843">
    <property type="component" value="Unassembled WGS sequence"/>
</dbReference>
<dbReference type="PANTHER" id="PTHR43117:SF4">
    <property type="entry name" value="OSMOPROTECTANT IMPORT ATP-BINDING PROTEIN OSMV"/>
    <property type="match status" value="1"/>
</dbReference>
<evidence type="ECO:0000313" key="9">
    <source>
        <dbReference type="Proteomes" id="UP001595843"/>
    </source>
</evidence>
<reference evidence="9" key="1">
    <citation type="journal article" date="2019" name="Int. J. Syst. Evol. Microbiol.">
        <title>The Global Catalogue of Microorganisms (GCM) 10K type strain sequencing project: providing services to taxonomists for standard genome sequencing and annotation.</title>
        <authorList>
            <consortium name="The Broad Institute Genomics Platform"/>
            <consortium name="The Broad Institute Genome Sequencing Center for Infectious Disease"/>
            <person name="Wu L."/>
            <person name="Ma J."/>
        </authorList>
    </citation>
    <scope>NUCLEOTIDE SEQUENCE [LARGE SCALE GENOMIC DNA]</scope>
    <source>
        <strain evidence="9">IBRC-M 10813</strain>
    </source>
</reference>
<keyword evidence="3" id="KW-0547">Nucleotide-binding</keyword>
<dbReference type="InterPro" id="IPR000644">
    <property type="entry name" value="CBS_dom"/>
</dbReference>
<dbReference type="PROSITE" id="PS50893">
    <property type="entry name" value="ABC_TRANSPORTER_2"/>
    <property type="match status" value="1"/>
</dbReference>
<accession>A0ABV8J8Y2</accession>
<evidence type="ECO:0000256" key="5">
    <source>
        <dbReference type="PROSITE-ProRule" id="PRU00703"/>
    </source>
</evidence>
<dbReference type="PROSITE" id="PS51371">
    <property type="entry name" value="CBS"/>
    <property type="match status" value="1"/>
</dbReference>
<comment type="similarity">
    <text evidence="1">Belongs to the ABC transporter superfamily.</text>
</comment>
<evidence type="ECO:0000256" key="1">
    <source>
        <dbReference type="ARBA" id="ARBA00005417"/>
    </source>
</evidence>
<dbReference type="PROSITE" id="PS00211">
    <property type="entry name" value="ABC_TRANSPORTER_1"/>
    <property type="match status" value="1"/>
</dbReference>